<proteinExistence type="predicted"/>
<feature type="region of interest" description="Disordered" evidence="1">
    <location>
        <begin position="79"/>
        <end position="100"/>
    </location>
</feature>
<sequence length="100" mass="11293">MTYTTRQVLPTPRTMPTSDIAYHRARAERIALDLIREAAAALAEGRDMYRPHIALSTPTEDAITAQSLTLLARTIRTHMEQMEKGPDTTEPLRKDTTNEQ</sequence>
<gene>
    <name evidence="2" type="ORF">BCUN_1923</name>
</gene>
<name>A0A087AHS2_9BIFI</name>
<evidence type="ECO:0000313" key="3">
    <source>
        <dbReference type="Proteomes" id="UP000029067"/>
    </source>
</evidence>
<dbReference type="STRING" id="1688.BCUN_1923"/>
<evidence type="ECO:0000313" key="2">
    <source>
        <dbReference type="EMBL" id="KFI58322.1"/>
    </source>
</evidence>
<dbReference type="Proteomes" id="UP000029067">
    <property type="component" value="Unassembled WGS sequence"/>
</dbReference>
<protein>
    <submittedName>
        <fullName evidence="2">Uncharacterized protein</fullName>
    </submittedName>
</protein>
<organism evidence="2 3">
    <name type="scientific">Bifidobacterium cuniculi</name>
    <dbReference type="NCBI Taxonomy" id="1688"/>
    <lineage>
        <taxon>Bacteria</taxon>
        <taxon>Bacillati</taxon>
        <taxon>Actinomycetota</taxon>
        <taxon>Actinomycetes</taxon>
        <taxon>Bifidobacteriales</taxon>
        <taxon>Bifidobacteriaceae</taxon>
        <taxon>Bifidobacterium</taxon>
    </lineage>
</organism>
<dbReference type="RefSeq" id="WP_033518339.1">
    <property type="nucleotide sequence ID" value="NZ_JGYV01000030.1"/>
</dbReference>
<accession>A0A087AHS2</accession>
<keyword evidence="3" id="KW-1185">Reference proteome</keyword>
<reference evidence="2 3" key="1">
    <citation type="submission" date="2014-03" db="EMBL/GenBank/DDBJ databases">
        <title>Genomics of Bifidobacteria.</title>
        <authorList>
            <person name="Ventura M."/>
            <person name="Milani C."/>
            <person name="Lugli G.A."/>
        </authorList>
    </citation>
    <scope>NUCLEOTIDE SEQUENCE [LARGE SCALE GENOMIC DNA]</scope>
    <source>
        <strain evidence="2 3">LMG 10738</strain>
    </source>
</reference>
<evidence type="ECO:0000256" key="1">
    <source>
        <dbReference type="SAM" id="MobiDB-lite"/>
    </source>
</evidence>
<dbReference type="EMBL" id="JGYV01000030">
    <property type="protein sequence ID" value="KFI58322.1"/>
    <property type="molecule type" value="Genomic_DNA"/>
</dbReference>
<dbReference type="AlphaFoldDB" id="A0A087AHS2"/>
<comment type="caution">
    <text evidence="2">The sequence shown here is derived from an EMBL/GenBank/DDBJ whole genome shotgun (WGS) entry which is preliminary data.</text>
</comment>